<feature type="compositionally biased region" description="Polar residues" evidence="3">
    <location>
        <begin position="255"/>
        <end position="270"/>
    </location>
</feature>
<comment type="subcellular location">
    <subcellularLocation>
        <location evidence="1">Nucleus</location>
    </subcellularLocation>
</comment>
<dbReference type="PROSITE" id="PS50196">
    <property type="entry name" value="RANBD1"/>
    <property type="match status" value="1"/>
</dbReference>
<dbReference type="SUPFAM" id="SSF50729">
    <property type="entry name" value="PH domain-like"/>
    <property type="match status" value="1"/>
</dbReference>
<dbReference type="Pfam" id="PF00638">
    <property type="entry name" value="Ran_BP1"/>
    <property type="match status" value="1"/>
</dbReference>
<reference evidence="5" key="1">
    <citation type="submission" date="2018-08" db="EMBL/GenBank/DDBJ databases">
        <authorList>
            <person name="Cornetti L."/>
        </authorList>
    </citation>
    <scope>NUCLEOTIDE SEQUENCE</scope>
    <source>
        <strain evidence="5">PT-GA-1</strain>
    </source>
</reference>
<feature type="region of interest" description="Disordered" evidence="3">
    <location>
        <begin position="34"/>
        <end position="76"/>
    </location>
</feature>
<dbReference type="GO" id="GO:0005634">
    <property type="term" value="C:nucleus"/>
    <property type="evidence" value="ECO:0007669"/>
    <property type="project" value="UniProtKB-SubCell"/>
</dbReference>
<evidence type="ECO:0000256" key="1">
    <source>
        <dbReference type="ARBA" id="ARBA00004123"/>
    </source>
</evidence>
<feature type="region of interest" description="Disordered" evidence="3">
    <location>
        <begin position="251"/>
        <end position="270"/>
    </location>
</feature>
<dbReference type="SMART" id="SM00160">
    <property type="entry name" value="RanBD"/>
    <property type="match status" value="1"/>
</dbReference>
<dbReference type="GO" id="GO:0006611">
    <property type="term" value="P:protein export from nucleus"/>
    <property type="evidence" value="ECO:0007669"/>
    <property type="project" value="TreeGrafter"/>
</dbReference>
<dbReference type="InterPro" id="IPR045255">
    <property type="entry name" value="RanBP1-like"/>
</dbReference>
<dbReference type="PANTHER" id="PTHR23138">
    <property type="entry name" value="RAN BINDING PROTEIN"/>
    <property type="match status" value="1"/>
</dbReference>
<accession>A0A4Y7M7S7</accession>
<dbReference type="Gene3D" id="2.30.29.30">
    <property type="entry name" value="Pleckstrin-homology domain (PH domain)/Phosphotyrosine-binding domain (PTB)"/>
    <property type="match status" value="1"/>
</dbReference>
<evidence type="ECO:0000313" key="5">
    <source>
        <dbReference type="EMBL" id="SVE75789.1"/>
    </source>
</evidence>
<dbReference type="InterPro" id="IPR011993">
    <property type="entry name" value="PH-like_dom_sf"/>
</dbReference>
<dbReference type="InterPro" id="IPR000156">
    <property type="entry name" value="Ran_bind_dom"/>
</dbReference>
<sequence>MVVWWFGIFKSEGVGGSRKQPVCRSELTGATPSKFGASAPSPCISSNSAQATTGLSAPSSTSHPFKESHGSSFASSGISQNHSILKPATLGNPFSRAVDLADESSSTTIVQQPASQGNFGTDTAESKPTVLIPSRLNNVSAVGSSPTVAAAASAGSDVVSEVAAISVAPDDSVVPSAIPRPSLTSGSLFSTTVTSVTSVATTPATPTACANFVFGQKLHERVANPNHTSTEPTSNGAEPSTNLFTVITKEKSESEAASTNGVAASKTLSDSARELEEARAAKRKYDEVTVVTGEEDEQNALQVYGKLFTFDKVQGTWIERGRGTLRLNDKQLDNHALQSRLVMRTQGCLRVILNTKIWAEMTIDKTSSKSIRMTAVDGDQIRVFLLMASLKDTETLFNALEWRLATLRAHQSRAAVAASSMSDVDSSTNFPVVPHNEDGASSPKRRALPVEPDELGDETKKKRSE</sequence>
<keyword evidence="2" id="KW-0539">Nucleus</keyword>
<gene>
    <name evidence="5" type="primary">EOG090X078K</name>
</gene>
<dbReference type="CDD" id="cd13180">
    <property type="entry name" value="RanBD_RanBP3"/>
    <property type="match status" value="1"/>
</dbReference>
<organism evidence="5">
    <name type="scientific">Daphnia hispanica</name>
    <dbReference type="NCBI Taxonomy" id="575233"/>
    <lineage>
        <taxon>Eukaryota</taxon>
        <taxon>Metazoa</taxon>
        <taxon>Ecdysozoa</taxon>
        <taxon>Arthropoda</taxon>
        <taxon>Crustacea</taxon>
        <taxon>Branchiopoda</taxon>
        <taxon>Diplostraca</taxon>
        <taxon>Cladocera</taxon>
        <taxon>Anomopoda</taxon>
        <taxon>Daphniidae</taxon>
        <taxon>Daphnia</taxon>
    </lineage>
</organism>
<feature type="compositionally biased region" description="Polar residues" evidence="3">
    <location>
        <begin position="43"/>
        <end position="63"/>
    </location>
</feature>
<evidence type="ECO:0000259" key="4">
    <source>
        <dbReference type="PROSITE" id="PS50196"/>
    </source>
</evidence>
<evidence type="ECO:0000256" key="2">
    <source>
        <dbReference type="ARBA" id="ARBA00023242"/>
    </source>
</evidence>
<protein>
    <submittedName>
        <fullName evidence="5">EOG090X078K</fullName>
    </submittedName>
</protein>
<dbReference type="PANTHER" id="PTHR23138:SF142">
    <property type="entry name" value="RAN-BINDING PROTEIN 3B-RELATED"/>
    <property type="match status" value="1"/>
</dbReference>
<dbReference type="EMBL" id="LR006170">
    <property type="protein sequence ID" value="SVE75789.1"/>
    <property type="molecule type" value="mRNA"/>
</dbReference>
<dbReference type="AlphaFoldDB" id="A0A4Y7M7S7"/>
<feature type="region of interest" description="Disordered" evidence="3">
    <location>
        <begin position="424"/>
        <end position="465"/>
    </location>
</feature>
<feature type="domain" description="RanBD1" evidence="4">
    <location>
        <begin position="274"/>
        <end position="364"/>
    </location>
</feature>
<dbReference type="FunFam" id="2.30.29.30:FF:000485">
    <property type="entry name" value="Ran-binding protein"/>
    <property type="match status" value="1"/>
</dbReference>
<proteinExistence type="evidence at transcript level"/>
<name>A0A4Y7M7S7_9CRUS</name>
<evidence type="ECO:0000256" key="3">
    <source>
        <dbReference type="SAM" id="MobiDB-lite"/>
    </source>
</evidence>